<keyword evidence="7 9" id="KW-0378">Hydrolase</keyword>
<name>A0A139JR55_9MOLU</name>
<evidence type="ECO:0000313" key="11">
    <source>
        <dbReference type="EMBL" id="RAM57884.1"/>
    </source>
</evidence>
<keyword evidence="6 9" id="KW-0255">Endonuclease</keyword>
<reference evidence="11 13" key="1">
    <citation type="submission" date="2014-04" db="EMBL/GenBank/DDBJ databases">
        <title>Genome study of Napier grass stunt phytoplasma.</title>
        <authorList>
            <person name="Kawicha P."/>
            <person name="Dickinson M."/>
            <person name="Hodgetts J."/>
        </authorList>
    </citation>
    <scope>NUCLEOTIDE SEQUENCE [LARGE SCALE GENOMIC DNA]</scope>
    <source>
        <strain evidence="11 13">NGS-S10</strain>
    </source>
</reference>
<proteinExistence type="inferred from homology"/>
<keyword evidence="3 9" id="KW-0698">rRNA processing</keyword>
<evidence type="ECO:0000256" key="4">
    <source>
        <dbReference type="ARBA" id="ARBA00022722"/>
    </source>
</evidence>
<reference evidence="10 12" key="2">
    <citation type="submission" date="2016-02" db="EMBL/GenBank/DDBJ databases">
        <title>A draft genome sequence of Candidatus Phytoplasma oryzae strain Mbita1, the causative agent of Napier Grass stunt disease in Kenya.</title>
        <authorList>
            <person name="Fischer A."/>
            <person name="Santa-Cruz I."/>
            <person name="Wambua L."/>
            <person name="Olds C."/>
            <person name="Midega C."/>
            <person name="Dickinson M."/>
            <person name="Kawicha P."/>
            <person name="Khan Z."/>
            <person name="Masiga D."/>
            <person name="Jores J."/>
            <person name="Bernd S."/>
        </authorList>
    </citation>
    <scope>NUCLEOTIDE SEQUENCE [LARGE SCALE GENOMIC DNA]</scope>
    <source>
        <strain evidence="10">Mbita1</strain>
    </source>
</reference>
<keyword evidence="2 9" id="KW-0690">Ribosome biogenesis</keyword>
<organism evidence="10 12">
    <name type="scientific">Candidatus Phytoplasma oryzae</name>
    <dbReference type="NCBI Taxonomy" id="203274"/>
    <lineage>
        <taxon>Bacteria</taxon>
        <taxon>Bacillati</taxon>
        <taxon>Mycoplasmatota</taxon>
        <taxon>Mollicutes</taxon>
        <taxon>Acholeplasmatales</taxon>
        <taxon>Acholeplasmataceae</taxon>
        <taxon>Candidatus Phytoplasma</taxon>
        <taxon>16SrXI (Rice yellow dwarf group)</taxon>
    </lineage>
</organism>
<evidence type="ECO:0000313" key="12">
    <source>
        <dbReference type="Proteomes" id="UP000070069"/>
    </source>
</evidence>
<comment type="similarity">
    <text evidence="1 9">Belongs to the endoribonuclease YbeY family.</text>
</comment>
<dbReference type="NCBIfam" id="TIGR00043">
    <property type="entry name" value="rRNA maturation RNase YbeY"/>
    <property type="match status" value="1"/>
</dbReference>
<dbReference type="EMBL" id="LTBM01000002">
    <property type="protein sequence ID" value="KXT29330.1"/>
    <property type="molecule type" value="Genomic_DNA"/>
</dbReference>
<dbReference type="GO" id="GO:0004222">
    <property type="term" value="F:metalloendopeptidase activity"/>
    <property type="evidence" value="ECO:0007669"/>
    <property type="project" value="InterPro"/>
</dbReference>
<dbReference type="PANTHER" id="PTHR46986:SF1">
    <property type="entry name" value="ENDORIBONUCLEASE YBEY, CHLOROPLASTIC"/>
    <property type="match status" value="1"/>
</dbReference>
<gene>
    <name evidence="9" type="primary">ybeY</name>
    <name evidence="10" type="ORF">AXA84_0144</name>
    <name evidence="11" type="ORF">DH96_01025</name>
</gene>
<dbReference type="PATRIC" id="fig|203274.3.peg.249"/>
<dbReference type="PANTHER" id="PTHR46986">
    <property type="entry name" value="ENDORIBONUCLEASE YBEY, CHLOROPLASTIC"/>
    <property type="match status" value="1"/>
</dbReference>
<protein>
    <recommendedName>
        <fullName evidence="9">Endoribonuclease YbeY</fullName>
        <ecNumber evidence="9">3.1.-.-</ecNumber>
    </recommendedName>
</protein>
<dbReference type="EC" id="3.1.-.-" evidence="9"/>
<dbReference type="Proteomes" id="UP000070069">
    <property type="component" value="Unassembled WGS sequence"/>
</dbReference>
<dbReference type="Pfam" id="PF02130">
    <property type="entry name" value="YbeY"/>
    <property type="match status" value="1"/>
</dbReference>
<dbReference type="Gene3D" id="3.40.390.30">
    <property type="entry name" value="Metalloproteases ('zincins'), catalytic domain"/>
    <property type="match status" value="1"/>
</dbReference>
<keyword evidence="9" id="KW-0963">Cytoplasm</keyword>
<dbReference type="HAMAP" id="MF_00009">
    <property type="entry name" value="Endoribonucl_YbeY"/>
    <property type="match status" value="1"/>
</dbReference>
<evidence type="ECO:0000256" key="3">
    <source>
        <dbReference type="ARBA" id="ARBA00022552"/>
    </source>
</evidence>
<accession>A0A139JR55</accession>
<evidence type="ECO:0000313" key="10">
    <source>
        <dbReference type="EMBL" id="KXT29330.1"/>
    </source>
</evidence>
<evidence type="ECO:0000256" key="7">
    <source>
        <dbReference type="ARBA" id="ARBA00022801"/>
    </source>
</evidence>
<keyword evidence="13" id="KW-1185">Reference proteome</keyword>
<keyword evidence="5 9" id="KW-0479">Metal-binding</keyword>
<evidence type="ECO:0000313" key="13">
    <source>
        <dbReference type="Proteomes" id="UP000249343"/>
    </source>
</evidence>
<dbReference type="RefSeq" id="WP_083515898.1">
    <property type="nucleotide sequence ID" value="NZ_JHUK01000002.1"/>
</dbReference>
<dbReference type="EMBL" id="JHUK01000002">
    <property type="protein sequence ID" value="RAM57884.1"/>
    <property type="molecule type" value="Genomic_DNA"/>
</dbReference>
<evidence type="ECO:0000256" key="8">
    <source>
        <dbReference type="ARBA" id="ARBA00022833"/>
    </source>
</evidence>
<dbReference type="InterPro" id="IPR002036">
    <property type="entry name" value="YbeY"/>
</dbReference>
<dbReference type="AlphaFoldDB" id="A0A139JR55"/>
<comment type="subcellular location">
    <subcellularLocation>
        <location evidence="9">Cytoplasm</location>
    </subcellularLocation>
</comment>
<dbReference type="GO" id="GO:0006364">
    <property type="term" value="P:rRNA processing"/>
    <property type="evidence" value="ECO:0007669"/>
    <property type="project" value="UniProtKB-UniRule"/>
</dbReference>
<dbReference type="InterPro" id="IPR023091">
    <property type="entry name" value="MetalPrtase_cat_dom_sf_prd"/>
</dbReference>
<evidence type="ECO:0000256" key="6">
    <source>
        <dbReference type="ARBA" id="ARBA00022759"/>
    </source>
</evidence>
<keyword evidence="4 9" id="KW-0540">Nuclease</keyword>
<evidence type="ECO:0000256" key="9">
    <source>
        <dbReference type="HAMAP-Rule" id="MF_00009"/>
    </source>
</evidence>
<evidence type="ECO:0000256" key="1">
    <source>
        <dbReference type="ARBA" id="ARBA00010875"/>
    </source>
</evidence>
<dbReference type="OrthoDB" id="9807740at2"/>
<dbReference type="Proteomes" id="UP000249343">
    <property type="component" value="Unassembled WGS sequence"/>
</dbReference>
<keyword evidence="8 9" id="KW-0862">Zinc</keyword>
<comment type="function">
    <text evidence="9">Single strand-specific metallo-endoribonuclease involved in late-stage 70S ribosome quality control and in maturation of the 3' terminus of the 16S rRNA.</text>
</comment>
<evidence type="ECO:0000256" key="2">
    <source>
        <dbReference type="ARBA" id="ARBA00022517"/>
    </source>
</evidence>
<dbReference type="GO" id="GO:0008270">
    <property type="term" value="F:zinc ion binding"/>
    <property type="evidence" value="ECO:0007669"/>
    <property type="project" value="UniProtKB-UniRule"/>
</dbReference>
<dbReference type="GO" id="GO:0005737">
    <property type="term" value="C:cytoplasm"/>
    <property type="evidence" value="ECO:0007669"/>
    <property type="project" value="UniProtKB-SubCell"/>
</dbReference>
<evidence type="ECO:0000256" key="5">
    <source>
        <dbReference type="ARBA" id="ARBA00022723"/>
    </source>
</evidence>
<sequence>MNIKIHNQTKIKINFLKKKLFKVFNYIKDSKKMHIIFIKNNKMKKMNYYYRKKKYSTDILTFINEIKDDSLGDIFISLVKASQQAKKYNNSLIKEVCFLTLHGYLHLKGYTDNTEDNLKKMVKVQKQVLNRFFVNKNKEVKYIV</sequence>
<feature type="binding site" evidence="9">
    <location>
        <position position="106"/>
    </location>
    <ligand>
        <name>Zn(2+)</name>
        <dbReference type="ChEBI" id="CHEBI:29105"/>
        <note>catalytic</note>
    </ligand>
</feature>
<feature type="binding site" evidence="9">
    <location>
        <position position="112"/>
    </location>
    <ligand>
        <name>Zn(2+)</name>
        <dbReference type="ChEBI" id="CHEBI:29105"/>
        <note>catalytic</note>
    </ligand>
</feature>
<comment type="cofactor">
    <cofactor evidence="9">
        <name>Zn(2+)</name>
        <dbReference type="ChEBI" id="CHEBI:29105"/>
    </cofactor>
    <text evidence="9">Binds 1 zinc ion.</text>
</comment>
<feature type="binding site" evidence="9">
    <location>
        <position position="102"/>
    </location>
    <ligand>
        <name>Zn(2+)</name>
        <dbReference type="ChEBI" id="CHEBI:29105"/>
        <note>catalytic</note>
    </ligand>
</feature>
<dbReference type="GO" id="GO:0004521">
    <property type="term" value="F:RNA endonuclease activity"/>
    <property type="evidence" value="ECO:0007669"/>
    <property type="project" value="UniProtKB-UniRule"/>
</dbReference>
<dbReference type="SUPFAM" id="SSF55486">
    <property type="entry name" value="Metalloproteases ('zincins'), catalytic domain"/>
    <property type="match status" value="1"/>
</dbReference>
<comment type="caution">
    <text evidence="10">The sequence shown here is derived from an EMBL/GenBank/DDBJ whole genome shotgun (WGS) entry which is preliminary data.</text>
</comment>